<dbReference type="EMBL" id="JACBJI010000003">
    <property type="protein sequence ID" value="NYA71088.1"/>
    <property type="molecule type" value="Genomic_DNA"/>
</dbReference>
<sequence length="280" mass="31632">MTNVLFAQETANHKDPSPEAIAFLSEVDSLGCMKDTIGVIRILEDFEKTFPYEGLITRTNQALARLFAAKGMSLKAVEKLEYILDYKPETKIYGRNLDSCSTIFGPYYGWMDSKFNVSTTLVSLYIKNKDLEKAADILRKAETEYFPPYDCGNAIDMRMSELDVVKADYLIAIGNQKKALEILFKNFSNGDASMSVFRKLGQILLMSYTSAEIASEIEKGIRNSKISEKDDYGASVSMSLFGYEISIRMPVKWGNIRKNVKFHPRLLLLAGNEAEYASRY</sequence>
<dbReference type="Proteomes" id="UP000535020">
    <property type="component" value="Unassembled WGS sequence"/>
</dbReference>
<accession>A0A7Y9C753</accession>
<organism evidence="1 2">
    <name type="scientific">Flavobacterium agri</name>
    <dbReference type="NCBI Taxonomy" id="2743471"/>
    <lineage>
        <taxon>Bacteria</taxon>
        <taxon>Pseudomonadati</taxon>
        <taxon>Bacteroidota</taxon>
        <taxon>Flavobacteriia</taxon>
        <taxon>Flavobacteriales</taxon>
        <taxon>Flavobacteriaceae</taxon>
        <taxon>Flavobacterium</taxon>
    </lineage>
</organism>
<dbReference type="AlphaFoldDB" id="A0A7Y9C753"/>
<gene>
    <name evidence="1" type="ORF">HZF10_09170</name>
</gene>
<dbReference type="RefSeq" id="WP_176005896.1">
    <property type="nucleotide sequence ID" value="NZ_JABWMI010000010.1"/>
</dbReference>
<evidence type="ECO:0008006" key="3">
    <source>
        <dbReference type="Google" id="ProtNLM"/>
    </source>
</evidence>
<comment type="caution">
    <text evidence="1">The sequence shown here is derived from an EMBL/GenBank/DDBJ whole genome shotgun (WGS) entry which is preliminary data.</text>
</comment>
<keyword evidence="2" id="KW-1185">Reference proteome</keyword>
<evidence type="ECO:0000313" key="2">
    <source>
        <dbReference type="Proteomes" id="UP000535020"/>
    </source>
</evidence>
<name>A0A7Y9C753_9FLAO</name>
<protein>
    <recommendedName>
        <fullName evidence="3">Tetratricopeptide repeat protein</fullName>
    </recommendedName>
</protein>
<evidence type="ECO:0000313" key="1">
    <source>
        <dbReference type="EMBL" id="NYA71088.1"/>
    </source>
</evidence>
<proteinExistence type="predicted"/>
<reference evidence="1 2" key="1">
    <citation type="submission" date="2020-07" db="EMBL/GenBank/DDBJ databases">
        <authorList>
            <person name="Sun Q."/>
        </authorList>
    </citation>
    <scope>NUCLEOTIDE SEQUENCE [LARGE SCALE GENOMIC DNA]</scope>
    <source>
        <strain evidence="1 2">MAH-1</strain>
    </source>
</reference>